<dbReference type="Gene3D" id="1.20.120.1810">
    <property type="match status" value="1"/>
</dbReference>
<name>A0A964RQ39_9CLOT</name>
<dbReference type="GO" id="GO:0003677">
    <property type="term" value="F:DNA binding"/>
    <property type="evidence" value="ECO:0007669"/>
    <property type="project" value="UniProtKB-KW"/>
</dbReference>
<dbReference type="PANTHER" id="PTHR30385">
    <property type="entry name" value="SIGMA FACTOR F FLAGELLAR"/>
    <property type="match status" value="1"/>
</dbReference>
<organism evidence="6 7">
    <name type="scientific">Clostridium chromiireducens</name>
    <dbReference type="NCBI Taxonomy" id="225345"/>
    <lineage>
        <taxon>Bacteria</taxon>
        <taxon>Bacillati</taxon>
        <taxon>Bacillota</taxon>
        <taxon>Clostridia</taxon>
        <taxon>Eubacteriales</taxon>
        <taxon>Clostridiaceae</taxon>
        <taxon>Clostridium</taxon>
    </lineage>
</organism>
<dbReference type="NCBIfam" id="TIGR02937">
    <property type="entry name" value="sigma70-ECF"/>
    <property type="match status" value="1"/>
</dbReference>
<keyword evidence="1" id="KW-0805">Transcription regulation</keyword>
<evidence type="ECO:0000256" key="3">
    <source>
        <dbReference type="ARBA" id="ARBA00023125"/>
    </source>
</evidence>
<evidence type="ECO:0000313" key="7">
    <source>
        <dbReference type="Proteomes" id="UP000656077"/>
    </source>
</evidence>
<dbReference type="InterPro" id="IPR013325">
    <property type="entry name" value="RNA_pol_sigma_r2"/>
</dbReference>
<protein>
    <submittedName>
        <fullName evidence="6">Sigma-70 family RNA polymerase sigma factor</fullName>
    </submittedName>
</protein>
<dbReference type="RefSeq" id="WP_160360407.1">
    <property type="nucleotide sequence ID" value="NZ_WSRQ01000037.1"/>
</dbReference>
<dbReference type="EMBL" id="WSRQ01000037">
    <property type="protein sequence ID" value="MVX65717.1"/>
    <property type="molecule type" value="Genomic_DNA"/>
</dbReference>
<keyword evidence="3" id="KW-0238">DNA-binding</keyword>
<evidence type="ECO:0000256" key="1">
    <source>
        <dbReference type="ARBA" id="ARBA00023015"/>
    </source>
</evidence>
<dbReference type="Proteomes" id="UP000656077">
    <property type="component" value="Unassembled WGS sequence"/>
</dbReference>
<proteinExistence type="predicted"/>
<evidence type="ECO:0000313" key="6">
    <source>
        <dbReference type="EMBL" id="MVX65717.1"/>
    </source>
</evidence>
<keyword evidence="2" id="KW-0731">Sigma factor</keyword>
<comment type="caution">
    <text evidence="6">The sequence shown here is derived from an EMBL/GenBank/DDBJ whole genome shotgun (WGS) entry which is preliminary data.</text>
</comment>
<dbReference type="Pfam" id="PF04542">
    <property type="entry name" value="Sigma70_r2"/>
    <property type="match status" value="1"/>
</dbReference>
<evidence type="ECO:0000256" key="4">
    <source>
        <dbReference type="ARBA" id="ARBA00023163"/>
    </source>
</evidence>
<feature type="domain" description="RNA polymerase sigma-70 region 2" evidence="5">
    <location>
        <begin position="27"/>
        <end position="92"/>
    </location>
</feature>
<dbReference type="AlphaFoldDB" id="A0A964RQ39"/>
<reference evidence="6" key="1">
    <citation type="submission" date="2019-12" db="EMBL/GenBank/DDBJ databases">
        <title>Microbes associate with the intestines of laboratory mice.</title>
        <authorList>
            <person name="Navarre W."/>
            <person name="Wong E."/>
        </authorList>
    </citation>
    <scope>NUCLEOTIDE SEQUENCE</scope>
    <source>
        <strain evidence="6">NM79_F5</strain>
    </source>
</reference>
<dbReference type="InterPro" id="IPR007627">
    <property type="entry name" value="RNA_pol_sigma70_r2"/>
</dbReference>
<dbReference type="GO" id="GO:0006352">
    <property type="term" value="P:DNA-templated transcription initiation"/>
    <property type="evidence" value="ECO:0007669"/>
    <property type="project" value="InterPro"/>
</dbReference>
<keyword evidence="4" id="KW-0804">Transcription</keyword>
<evidence type="ECO:0000256" key="2">
    <source>
        <dbReference type="ARBA" id="ARBA00023082"/>
    </source>
</evidence>
<dbReference type="SUPFAM" id="SSF88946">
    <property type="entry name" value="Sigma2 domain of RNA polymerase sigma factors"/>
    <property type="match status" value="1"/>
</dbReference>
<dbReference type="InterPro" id="IPR014284">
    <property type="entry name" value="RNA_pol_sigma-70_dom"/>
</dbReference>
<dbReference type="PANTHER" id="PTHR30385:SF4">
    <property type="entry name" value="RNA POLYMERASE SIGMA-E FACTOR"/>
    <property type="match status" value="1"/>
</dbReference>
<gene>
    <name evidence="6" type="ORF">GKZ28_18725</name>
</gene>
<accession>A0A964RQ39</accession>
<dbReference type="GO" id="GO:0016987">
    <property type="term" value="F:sigma factor activity"/>
    <property type="evidence" value="ECO:0007669"/>
    <property type="project" value="UniProtKB-KW"/>
</dbReference>
<sequence length="194" mass="22834">MNYEEIEDHVKLAKTGNSESLTKLLLQFKPFIFKTAKNFNIKNYDEYDLVQIGYIALINAVDKYDITKHSFSSYAYTTIKNVMKYTARENRKHQNTLSINASIDGNCPNDFTEFLQSNENLEVDYLEHERILNIQRMVSALEPDEFELIFFVYYNNFSLTDYAAKKKISYSKIVRKKNFILDKLGSMLRQNIKN</sequence>
<evidence type="ECO:0000259" key="5">
    <source>
        <dbReference type="Pfam" id="PF04542"/>
    </source>
</evidence>